<evidence type="ECO:0000256" key="5">
    <source>
        <dbReference type="SAM" id="Phobius"/>
    </source>
</evidence>
<dbReference type="PANTHER" id="PTHR15371:SF0">
    <property type="entry name" value="SD19278P"/>
    <property type="match status" value="1"/>
</dbReference>
<dbReference type="PANTHER" id="PTHR15371">
    <property type="entry name" value="TIM23"/>
    <property type="match status" value="1"/>
</dbReference>
<evidence type="ECO:0000313" key="7">
    <source>
        <dbReference type="Proteomes" id="UP000029725"/>
    </source>
</evidence>
<dbReference type="GeneID" id="25259685"/>
<dbReference type="GO" id="GO:0005744">
    <property type="term" value="C:TIM23 mitochondrial import inner membrane translocase complex"/>
    <property type="evidence" value="ECO:0007669"/>
    <property type="project" value="TreeGrafter"/>
</dbReference>
<keyword evidence="7" id="KW-1185">Reference proteome</keyword>
<keyword evidence="4 5" id="KW-0472">Membrane</keyword>
<comment type="caution">
    <text evidence="6">The sequence shown here is derived from an EMBL/GenBank/DDBJ whole genome shotgun (WGS) entry which is preliminary data.</text>
</comment>
<organism evidence="6 7">
    <name type="scientific">Mitosporidium daphniae</name>
    <dbReference type="NCBI Taxonomy" id="1485682"/>
    <lineage>
        <taxon>Eukaryota</taxon>
        <taxon>Fungi</taxon>
        <taxon>Fungi incertae sedis</taxon>
        <taxon>Microsporidia</taxon>
        <taxon>Mitosporidium</taxon>
    </lineage>
</organism>
<evidence type="ECO:0000313" key="6">
    <source>
        <dbReference type="EMBL" id="KGG51434.1"/>
    </source>
</evidence>
<dbReference type="Proteomes" id="UP000029725">
    <property type="component" value="Unassembled WGS sequence"/>
</dbReference>
<dbReference type="HOGENOM" id="CLU_1098322_0_0_1"/>
<feature type="transmembrane region" description="Helical" evidence="5">
    <location>
        <begin position="96"/>
        <end position="116"/>
    </location>
</feature>
<dbReference type="GO" id="GO:0030150">
    <property type="term" value="P:protein import into mitochondrial matrix"/>
    <property type="evidence" value="ECO:0007669"/>
    <property type="project" value="TreeGrafter"/>
</dbReference>
<keyword evidence="2 5" id="KW-0812">Transmembrane</keyword>
<evidence type="ECO:0000256" key="1">
    <source>
        <dbReference type="ARBA" id="ARBA00004141"/>
    </source>
</evidence>
<dbReference type="RefSeq" id="XP_013237861.1">
    <property type="nucleotide sequence ID" value="XM_013382407.1"/>
</dbReference>
<dbReference type="AlphaFoldDB" id="A0A098VRL4"/>
<gene>
    <name evidence="6" type="ORF">DI09_35p220</name>
</gene>
<dbReference type="GO" id="GO:0008320">
    <property type="term" value="F:protein transmembrane transporter activity"/>
    <property type="evidence" value="ECO:0007669"/>
    <property type="project" value="TreeGrafter"/>
</dbReference>
<comment type="subcellular location">
    <subcellularLocation>
        <location evidence="1">Membrane</location>
        <topology evidence="1">Multi-pass membrane protein</topology>
    </subcellularLocation>
</comment>
<keyword evidence="3 5" id="KW-1133">Transmembrane helix</keyword>
<name>A0A098VRL4_9MICR</name>
<dbReference type="VEuPathDB" id="MicrosporidiaDB:DI09_35p220"/>
<evidence type="ECO:0000256" key="4">
    <source>
        <dbReference type="ARBA" id="ARBA00023136"/>
    </source>
</evidence>
<dbReference type="InterPro" id="IPR045238">
    <property type="entry name" value="Tim23-like"/>
</dbReference>
<evidence type="ECO:0000256" key="3">
    <source>
        <dbReference type="ARBA" id="ARBA00022989"/>
    </source>
</evidence>
<dbReference type="OrthoDB" id="159299at2759"/>
<sequence>MSLFTFGSEASMPGKEALSDAYAFQFARNQEPSKTESPMPKDQIFTIKDMMDSLGMAPTKAIAKSDSALEYLFEDDEKSNAPRQSFGSRLAYGTGITYFSGLMFGGLWGFSEGFLLPGKHSTKMRWNMILNSCTRRGPFLANNLGLIALFYNGFHGGLLKALDQDSNVLTTAGCASLAGAIVRSPAGAKPALVAGVVTGSVMALFDITRNFSYYSEALNEIFSNKAT</sequence>
<dbReference type="Pfam" id="PF02466">
    <property type="entry name" value="Tim17"/>
    <property type="match status" value="1"/>
</dbReference>
<protein>
    <submittedName>
        <fullName evidence="6">Tim17 domain-containing protein</fullName>
    </submittedName>
</protein>
<evidence type="ECO:0000256" key="2">
    <source>
        <dbReference type="ARBA" id="ARBA00022692"/>
    </source>
</evidence>
<reference evidence="6 7" key="1">
    <citation type="submission" date="2014-04" db="EMBL/GenBank/DDBJ databases">
        <title>A new species of microsporidia sheds light on the evolution of extreme parasitism.</title>
        <authorList>
            <person name="Haag K.L."/>
            <person name="James T.Y."/>
            <person name="Larsson R."/>
            <person name="Schaer T.M."/>
            <person name="Refardt D."/>
            <person name="Pombert J.-F."/>
            <person name="Ebert D."/>
        </authorList>
    </citation>
    <scope>NUCLEOTIDE SEQUENCE [LARGE SCALE GENOMIC DNA]</scope>
    <source>
        <strain evidence="6 7">UGP3</strain>
        <tissue evidence="6">Spores</tissue>
    </source>
</reference>
<dbReference type="EMBL" id="JMKJ01000288">
    <property type="protein sequence ID" value="KGG51434.1"/>
    <property type="molecule type" value="Genomic_DNA"/>
</dbReference>
<accession>A0A098VRL4</accession>
<proteinExistence type="predicted"/>